<comment type="caution">
    <text evidence="3">The sequence shown here is derived from an EMBL/GenBank/DDBJ whole genome shotgun (WGS) entry which is preliminary data.</text>
</comment>
<protein>
    <recommendedName>
        <fullName evidence="5">Planctomycete cytochrome C</fullName>
    </recommendedName>
</protein>
<dbReference type="InterPro" id="IPR011444">
    <property type="entry name" value="DUF1549"/>
</dbReference>
<organism evidence="3 4">
    <name type="scientific">Neorhodopirellula pilleata</name>
    <dbReference type="NCBI Taxonomy" id="2714738"/>
    <lineage>
        <taxon>Bacteria</taxon>
        <taxon>Pseudomonadati</taxon>
        <taxon>Planctomycetota</taxon>
        <taxon>Planctomycetia</taxon>
        <taxon>Pirellulales</taxon>
        <taxon>Pirellulaceae</taxon>
        <taxon>Neorhodopirellula</taxon>
    </lineage>
</organism>
<keyword evidence="4" id="KW-1185">Reference proteome</keyword>
<dbReference type="Proteomes" id="UP000316213">
    <property type="component" value="Unassembled WGS sequence"/>
</dbReference>
<feature type="domain" description="DUF1553" evidence="2">
    <location>
        <begin position="490"/>
        <end position="704"/>
    </location>
</feature>
<evidence type="ECO:0000313" key="4">
    <source>
        <dbReference type="Proteomes" id="UP000316213"/>
    </source>
</evidence>
<sequence length="747" mass="83863">MRSFSISKLFSFVVVMLQLVTLGSIVSVVTVSAEERPAAQGVVIDFDTEIMPLLTRHGCNAGSCHGAAIGRGGFKLSLLGSDAANDYDSITRSLEGRRVNRFQPERSLLLLKPSEQIGHEGGLVLEQNSAAFQKLFAWIEQRARRQRVRELVALTTIPESIVLDRPGDSVSFSVVATWREHNRNETSSNVSDWTVLTPNDAEAVTIDRPTSRMIVHRPGVHVVIARFMDRVLPIRLTVPMPTGSQTTVEPNALAETSTEPLDSERINPIDQFINTQLRELRIPSSPLADDHAFLRRVTLDLCGRLPTLTEIETFVTDTRPDRRAIRTDELLETRAFADYWALKWANILRIDAGQLQSEGAQAYHRWLADRIDHDEPFNQVARQLILSEGDSYEIGPANFSRFGNRPGDLAEHVSRSLMGVRLQCANCHNHPLDHWTQDDYHGFSAIFAKLTRGRIVSIAKRGEVTHPVTGQPAIPRIPGQRFLTADEDGREVLADWLTRERTPYLARVTVNRLWRELMGRGLVEPVDDLRATNPATHPELLEWLAQDFADHEFRFKHTIGKICHSQAYQRQCEPVLGNETDETFYSRKLARPLEAEVIADAIGDVTGIPLELDAPMTTRVVNLTNNLAESRTLDLLGRCDRTADCTGVNGASESLAQALYWINGPLLQDRVSAVDGKLFQLLRHSNDDGWVLDQLFLLTLTRPDASDSPFWKAELERDSDLDTETRRAFFEDVFWGILASQAFAANH</sequence>
<accession>A0A5C5ZW74</accession>
<evidence type="ECO:0000313" key="3">
    <source>
        <dbReference type="EMBL" id="TWT91852.1"/>
    </source>
</evidence>
<evidence type="ECO:0000259" key="1">
    <source>
        <dbReference type="Pfam" id="PF07583"/>
    </source>
</evidence>
<proteinExistence type="predicted"/>
<evidence type="ECO:0000259" key="2">
    <source>
        <dbReference type="Pfam" id="PF07587"/>
    </source>
</evidence>
<dbReference type="Pfam" id="PF07583">
    <property type="entry name" value="PSCyt2"/>
    <property type="match status" value="1"/>
</dbReference>
<gene>
    <name evidence="3" type="ORF">Pla100_48900</name>
</gene>
<dbReference type="RefSeq" id="WP_146580791.1">
    <property type="nucleotide sequence ID" value="NZ_SJPM01000013.1"/>
</dbReference>
<reference evidence="3 4" key="1">
    <citation type="submission" date="2019-02" db="EMBL/GenBank/DDBJ databases">
        <title>Deep-cultivation of Planctomycetes and their phenomic and genomic characterization uncovers novel biology.</title>
        <authorList>
            <person name="Wiegand S."/>
            <person name="Jogler M."/>
            <person name="Boedeker C."/>
            <person name="Pinto D."/>
            <person name="Vollmers J."/>
            <person name="Rivas-Marin E."/>
            <person name="Kohn T."/>
            <person name="Peeters S.H."/>
            <person name="Heuer A."/>
            <person name="Rast P."/>
            <person name="Oberbeckmann S."/>
            <person name="Bunk B."/>
            <person name="Jeske O."/>
            <person name="Meyerdierks A."/>
            <person name="Storesund J.E."/>
            <person name="Kallscheuer N."/>
            <person name="Luecker S."/>
            <person name="Lage O.M."/>
            <person name="Pohl T."/>
            <person name="Merkel B.J."/>
            <person name="Hornburger P."/>
            <person name="Mueller R.-W."/>
            <person name="Bruemmer F."/>
            <person name="Labrenz M."/>
            <person name="Spormann A.M."/>
            <person name="Op Den Camp H."/>
            <person name="Overmann J."/>
            <person name="Amann R."/>
            <person name="Jetten M.S.M."/>
            <person name="Mascher T."/>
            <person name="Medema M.H."/>
            <person name="Devos D.P."/>
            <person name="Kaster A.-K."/>
            <person name="Ovreas L."/>
            <person name="Rohde M."/>
            <person name="Galperin M.Y."/>
            <person name="Jogler C."/>
        </authorList>
    </citation>
    <scope>NUCLEOTIDE SEQUENCE [LARGE SCALE GENOMIC DNA]</scope>
    <source>
        <strain evidence="3 4">Pla100</strain>
    </source>
</reference>
<dbReference type="InterPro" id="IPR022655">
    <property type="entry name" value="DUF1553"/>
</dbReference>
<dbReference type="OrthoDB" id="289126at2"/>
<dbReference type="EMBL" id="SJPM01000013">
    <property type="protein sequence ID" value="TWT91852.1"/>
    <property type="molecule type" value="Genomic_DNA"/>
</dbReference>
<dbReference type="AlphaFoldDB" id="A0A5C5ZW74"/>
<dbReference type="Pfam" id="PF07587">
    <property type="entry name" value="PSD1"/>
    <property type="match status" value="1"/>
</dbReference>
<dbReference type="PANTHER" id="PTHR35889:SF3">
    <property type="entry name" value="F-BOX DOMAIN-CONTAINING PROTEIN"/>
    <property type="match status" value="1"/>
</dbReference>
<evidence type="ECO:0008006" key="5">
    <source>
        <dbReference type="Google" id="ProtNLM"/>
    </source>
</evidence>
<dbReference type="PANTHER" id="PTHR35889">
    <property type="entry name" value="CYCLOINULO-OLIGOSACCHARIDE FRUCTANOTRANSFERASE-RELATED"/>
    <property type="match status" value="1"/>
</dbReference>
<name>A0A5C5ZW74_9BACT</name>
<feature type="domain" description="DUF1549" evidence="1">
    <location>
        <begin position="268"/>
        <end position="450"/>
    </location>
</feature>